<accession>A0ABU1VHV5</accession>
<gene>
    <name evidence="2" type="ORF">J2X09_004833</name>
</gene>
<dbReference type="RefSeq" id="WP_204735355.1">
    <property type="nucleotide sequence ID" value="NZ_JAVDWE010000018.1"/>
</dbReference>
<proteinExistence type="predicted"/>
<keyword evidence="1" id="KW-1133">Transmembrane helix</keyword>
<organism evidence="2 3">
    <name type="scientific">Hydrogenophaga laconesensis</name>
    <dbReference type="NCBI Taxonomy" id="1805971"/>
    <lineage>
        <taxon>Bacteria</taxon>
        <taxon>Pseudomonadati</taxon>
        <taxon>Pseudomonadota</taxon>
        <taxon>Betaproteobacteria</taxon>
        <taxon>Burkholderiales</taxon>
        <taxon>Comamonadaceae</taxon>
        <taxon>Hydrogenophaga</taxon>
    </lineage>
</organism>
<name>A0ABU1VHV5_9BURK</name>
<feature type="transmembrane region" description="Helical" evidence="1">
    <location>
        <begin position="21"/>
        <end position="41"/>
    </location>
</feature>
<dbReference type="Proteomes" id="UP001265550">
    <property type="component" value="Unassembled WGS sequence"/>
</dbReference>
<evidence type="ECO:0000313" key="2">
    <source>
        <dbReference type="EMBL" id="MDR7097064.1"/>
    </source>
</evidence>
<evidence type="ECO:0000313" key="3">
    <source>
        <dbReference type="Proteomes" id="UP001265550"/>
    </source>
</evidence>
<keyword evidence="1" id="KW-0472">Membrane</keyword>
<dbReference type="EMBL" id="JAVDWE010000018">
    <property type="protein sequence ID" value="MDR7097064.1"/>
    <property type="molecule type" value="Genomic_DNA"/>
</dbReference>
<sequence length="252" mass="28828">MLEPLGKSLGAVVEERLSSPLVSSFAISWSLINYKFFVILLSKNSVTETFALIEKLCFPTMWHWIGYGIVLPSVATYLYIYWLPSISLRVYERWRLTQHENDRIRNKYPTDKMLSQEESWEYQKKFAELQQAVASEQMTFKAVQGDLDLANNKIKGLTESAANGLNETRELQAKFHAIVSELKESELNNAGLRGTLRQGKLTLSKLRTVIEKNGNVDEDFWSNDDKEFFAKILRVEDAELVGVHPDGSITRS</sequence>
<reference evidence="2 3" key="1">
    <citation type="submission" date="2023-07" db="EMBL/GenBank/DDBJ databases">
        <title>Sorghum-associated microbial communities from plants grown in Nebraska, USA.</title>
        <authorList>
            <person name="Schachtman D."/>
        </authorList>
    </citation>
    <scope>NUCLEOTIDE SEQUENCE [LARGE SCALE GENOMIC DNA]</scope>
    <source>
        <strain evidence="2 3">BE240</strain>
    </source>
</reference>
<keyword evidence="3" id="KW-1185">Reference proteome</keyword>
<feature type="transmembrane region" description="Helical" evidence="1">
    <location>
        <begin position="61"/>
        <end position="83"/>
    </location>
</feature>
<keyword evidence="1" id="KW-0812">Transmembrane</keyword>
<comment type="caution">
    <text evidence="2">The sequence shown here is derived from an EMBL/GenBank/DDBJ whole genome shotgun (WGS) entry which is preliminary data.</text>
</comment>
<evidence type="ECO:0000256" key="1">
    <source>
        <dbReference type="SAM" id="Phobius"/>
    </source>
</evidence>
<protein>
    <submittedName>
        <fullName evidence="2">Coiled-coil protein SlyX</fullName>
    </submittedName>
</protein>